<reference evidence="2 3" key="1">
    <citation type="submission" date="2020-08" db="EMBL/GenBank/DDBJ databases">
        <title>Genomic Encyclopedia of Type Strains, Phase IV (KMG-IV): sequencing the most valuable type-strain genomes for metagenomic binning, comparative biology and taxonomic classification.</title>
        <authorList>
            <person name="Goeker M."/>
        </authorList>
    </citation>
    <scope>NUCLEOTIDE SEQUENCE [LARGE SCALE GENOMIC DNA]</scope>
    <source>
        <strain evidence="2 3">DSM 23562</strain>
    </source>
</reference>
<feature type="transmembrane region" description="Helical" evidence="1">
    <location>
        <begin position="303"/>
        <end position="320"/>
    </location>
</feature>
<dbReference type="AlphaFoldDB" id="A0A7W9SVU5"/>
<feature type="transmembrane region" description="Helical" evidence="1">
    <location>
        <begin position="65"/>
        <end position="92"/>
    </location>
</feature>
<feature type="transmembrane region" description="Helical" evidence="1">
    <location>
        <begin position="23"/>
        <end position="45"/>
    </location>
</feature>
<evidence type="ECO:0000313" key="3">
    <source>
        <dbReference type="Proteomes" id="UP000520814"/>
    </source>
</evidence>
<feature type="transmembrane region" description="Helical" evidence="1">
    <location>
        <begin position="341"/>
        <end position="362"/>
    </location>
</feature>
<dbReference type="PANTHER" id="PTHR43471">
    <property type="entry name" value="ABC TRANSPORTER PERMEASE"/>
    <property type="match status" value="1"/>
</dbReference>
<keyword evidence="3" id="KW-1185">Reference proteome</keyword>
<protein>
    <submittedName>
        <fullName evidence="2">ABC-type transport system involved in multi-copper enzyme maturation permease subunit</fullName>
    </submittedName>
</protein>
<dbReference type="EMBL" id="JACHGW010000008">
    <property type="protein sequence ID" value="MBB6053802.1"/>
    <property type="molecule type" value="Genomic_DNA"/>
</dbReference>
<feature type="transmembrane region" description="Helical" evidence="1">
    <location>
        <begin position="275"/>
        <end position="297"/>
    </location>
</feature>
<accession>A0A7W9SVU5</accession>
<gene>
    <name evidence="2" type="ORF">HNQ39_005644</name>
</gene>
<dbReference type="Proteomes" id="UP000520814">
    <property type="component" value="Unassembled WGS sequence"/>
</dbReference>
<feature type="transmembrane region" description="Helical" evidence="1">
    <location>
        <begin position="478"/>
        <end position="496"/>
    </location>
</feature>
<organism evidence="2 3">
    <name type="scientific">Armatimonas rosea</name>
    <dbReference type="NCBI Taxonomy" id="685828"/>
    <lineage>
        <taxon>Bacteria</taxon>
        <taxon>Bacillati</taxon>
        <taxon>Armatimonadota</taxon>
        <taxon>Armatimonadia</taxon>
        <taxon>Armatimonadales</taxon>
        <taxon>Armatimonadaceae</taxon>
        <taxon>Armatimonas</taxon>
    </lineage>
</organism>
<feature type="transmembrane region" description="Helical" evidence="1">
    <location>
        <begin position="382"/>
        <end position="404"/>
    </location>
</feature>
<name>A0A7W9SVU5_ARMRO</name>
<comment type="caution">
    <text evidence="2">The sequence shown here is derived from an EMBL/GenBank/DDBJ whole genome shotgun (WGS) entry which is preliminary data.</text>
</comment>
<dbReference type="GO" id="GO:0140359">
    <property type="term" value="F:ABC-type transporter activity"/>
    <property type="evidence" value="ECO:0007669"/>
    <property type="project" value="InterPro"/>
</dbReference>
<evidence type="ECO:0000256" key="1">
    <source>
        <dbReference type="SAM" id="Phobius"/>
    </source>
</evidence>
<dbReference type="RefSeq" id="WP_184203890.1">
    <property type="nucleotide sequence ID" value="NZ_JACHGW010000008.1"/>
</dbReference>
<sequence>MTINWENPILTKELRTRMRGAKAFWILLLYLGLLSLILGGTYLSWIATQERQGAAATQSYDMGRMFYGVLFVVQAALVGLITPALTSGALSIEREQRTFEALSVSPLPRRSIVLGKLTSAVGFVGLLLLSSVPLVALCFLLGGVSPQEVTAAYVLLLASAFLYGATGIAFSSFAKNTTTSTVLTYGTILVFFFSTLPAALTSLDLSTATVHSRSHLFLLGVNPVGAMVAGNLTESYFGLNVPSWLMGIMVNGLLGTILTVVALHRIEYPRTDRSGLLRGLTTSFIGLIVLLACGHAATLEGAAVGIILLPLLLIPLFVSGEGLGTTPLRKQLLRLKEGNPVSGLLFVTALMVLSAVLLSVGVEFARHSSEYWTPVTNFVRHAVPAVAISLSALFGFGSLTLLLSQKLKNRWGVMALSFAILAAVYFLPLSTESFRNYDEPASAWVNSYCLSPLISTFYLENSQGRIIKALFYDHSTMWLLNCAFTSLIGVVSLSLLKRARRA</sequence>
<dbReference type="PANTHER" id="PTHR43471:SF12">
    <property type="entry name" value="HYPOTHETICAL MEMBRANE PROTEIN, CONSERVED"/>
    <property type="match status" value="1"/>
</dbReference>
<proteinExistence type="predicted"/>
<feature type="transmembrane region" description="Helical" evidence="1">
    <location>
        <begin position="411"/>
        <end position="428"/>
    </location>
</feature>
<dbReference type="Pfam" id="PF12679">
    <property type="entry name" value="ABC2_membrane_2"/>
    <property type="match status" value="1"/>
</dbReference>
<feature type="transmembrane region" description="Helical" evidence="1">
    <location>
        <begin position="150"/>
        <end position="170"/>
    </location>
</feature>
<feature type="transmembrane region" description="Helical" evidence="1">
    <location>
        <begin position="113"/>
        <end position="144"/>
    </location>
</feature>
<feature type="transmembrane region" description="Helical" evidence="1">
    <location>
        <begin position="182"/>
        <end position="200"/>
    </location>
</feature>
<feature type="transmembrane region" description="Helical" evidence="1">
    <location>
        <begin position="244"/>
        <end position="263"/>
    </location>
</feature>
<dbReference type="GO" id="GO:0005886">
    <property type="term" value="C:plasma membrane"/>
    <property type="evidence" value="ECO:0007669"/>
    <property type="project" value="UniProtKB-SubCell"/>
</dbReference>
<keyword evidence="1" id="KW-0812">Transmembrane</keyword>
<keyword evidence="1" id="KW-0472">Membrane</keyword>
<evidence type="ECO:0000313" key="2">
    <source>
        <dbReference type="EMBL" id="MBB6053802.1"/>
    </source>
</evidence>
<keyword evidence="1" id="KW-1133">Transmembrane helix</keyword>